<keyword evidence="1" id="KW-0812">Transmembrane</keyword>
<dbReference type="Proteomes" id="UP001217741">
    <property type="component" value="Unassembled WGS sequence"/>
</dbReference>
<reference evidence="2" key="1">
    <citation type="submission" date="2023-03" db="EMBL/GenBank/DDBJ databases">
        <title>Draft assemblies of triclosan tolerant bacteria isolated from returned activated sludge.</title>
        <authorList>
            <person name="Van Hamelsveld S."/>
        </authorList>
    </citation>
    <scope>NUCLEOTIDE SEQUENCE</scope>
    <source>
        <strain evidence="2">GW210012_S60</strain>
    </source>
</reference>
<evidence type="ECO:0000256" key="1">
    <source>
        <dbReference type="SAM" id="Phobius"/>
    </source>
</evidence>
<evidence type="ECO:0008006" key="4">
    <source>
        <dbReference type="Google" id="ProtNLM"/>
    </source>
</evidence>
<comment type="caution">
    <text evidence="2">The sequence shown here is derived from an EMBL/GenBank/DDBJ whole genome shotgun (WGS) entry which is preliminary data.</text>
</comment>
<evidence type="ECO:0000313" key="2">
    <source>
        <dbReference type="EMBL" id="MDF3872610.1"/>
    </source>
</evidence>
<feature type="transmembrane region" description="Helical" evidence="1">
    <location>
        <begin position="61"/>
        <end position="81"/>
    </location>
</feature>
<keyword evidence="1" id="KW-0472">Membrane</keyword>
<dbReference type="AlphaFoldDB" id="A0AAW6PSM6"/>
<organism evidence="2 3">
    <name type="scientific">Pseudomonas putida</name>
    <name type="common">Arthrobacter siderocapsulatus</name>
    <dbReference type="NCBI Taxonomy" id="303"/>
    <lineage>
        <taxon>Bacteria</taxon>
        <taxon>Pseudomonadati</taxon>
        <taxon>Pseudomonadota</taxon>
        <taxon>Gammaproteobacteria</taxon>
        <taxon>Pseudomonadales</taxon>
        <taxon>Pseudomonadaceae</taxon>
        <taxon>Pseudomonas</taxon>
    </lineage>
</organism>
<accession>A0AAW6PSM6</accession>
<protein>
    <recommendedName>
        <fullName evidence="4">DUF4231 domain-containing protein</fullName>
    </recommendedName>
</protein>
<feature type="transmembrane region" description="Helical" evidence="1">
    <location>
        <begin position="36"/>
        <end position="55"/>
    </location>
</feature>
<feature type="non-terminal residue" evidence="2">
    <location>
        <position position="125"/>
    </location>
</feature>
<evidence type="ECO:0000313" key="3">
    <source>
        <dbReference type="Proteomes" id="UP001217741"/>
    </source>
</evidence>
<proteinExistence type="predicted"/>
<gene>
    <name evidence="2" type="ORF">P3W50_19355</name>
</gene>
<keyword evidence="1" id="KW-1133">Transmembrane helix</keyword>
<sequence length="125" mass="14183">MEILTLEKIETVAMKYNLAFGPSTIASGPNTKTYKLAIGFILLTVVFMVGSFAAQVADSKLTLPLCLIAAMFELIALYLLARRYEPEYRQFMLKKHGILGRETTYSRNRLEDYKSAWLKQHINAS</sequence>
<dbReference type="EMBL" id="JARJLO010000295">
    <property type="protein sequence ID" value="MDF3872610.1"/>
    <property type="molecule type" value="Genomic_DNA"/>
</dbReference>
<name>A0AAW6PSM6_PSEPU</name>